<evidence type="ECO:0000256" key="3">
    <source>
        <dbReference type="ARBA" id="ARBA00022898"/>
    </source>
</evidence>
<keyword evidence="4" id="KW-0408">Iron</keyword>
<dbReference type="PROSITE" id="PS00595">
    <property type="entry name" value="AA_TRANSFER_CLASS_5"/>
    <property type="match status" value="1"/>
</dbReference>
<dbReference type="PANTHER" id="PTHR11601:SF34">
    <property type="entry name" value="CYSTEINE DESULFURASE"/>
    <property type="match status" value="1"/>
</dbReference>
<dbReference type="InterPro" id="IPR006656">
    <property type="entry name" value="Mopterin_OxRdtase"/>
</dbReference>
<reference evidence="7 8" key="1">
    <citation type="submission" date="2021-06" db="EMBL/GenBank/DDBJ databases">
        <title>Gemonas diversity in paddy soil.</title>
        <authorList>
            <person name="Liu G."/>
        </authorList>
    </citation>
    <scope>NUCLEOTIDE SEQUENCE [LARGE SCALE GENOMIC DNA]</scope>
    <source>
        <strain evidence="7 8">RG10</strain>
    </source>
</reference>
<evidence type="ECO:0000259" key="6">
    <source>
        <dbReference type="SMART" id="SM00926"/>
    </source>
</evidence>
<dbReference type="InterPro" id="IPR000192">
    <property type="entry name" value="Aminotrans_V_dom"/>
</dbReference>
<feature type="domain" description="4Fe-4S Mo/W bis-MGD-type" evidence="6">
    <location>
        <begin position="6"/>
        <end position="58"/>
    </location>
</feature>
<name>A0ABX8J4M5_9BACT</name>
<evidence type="ECO:0000256" key="5">
    <source>
        <dbReference type="ARBA" id="ARBA00023014"/>
    </source>
</evidence>
<dbReference type="InterPro" id="IPR037949">
    <property type="entry name" value="MopB_CT_Acetylene-hydratase"/>
</dbReference>
<dbReference type="InterPro" id="IPR020578">
    <property type="entry name" value="Aminotrans_V_PyrdxlP_BS"/>
</dbReference>
<keyword evidence="3" id="KW-0663">Pyridoxal phosphate</keyword>
<dbReference type="CDD" id="cd02781">
    <property type="entry name" value="MopB_CT_Acetylene-hydratase"/>
    <property type="match status" value="1"/>
</dbReference>
<dbReference type="PANTHER" id="PTHR11601">
    <property type="entry name" value="CYSTEINE DESULFURYLASE FAMILY MEMBER"/>
    <property type="match status" value="1"/>
</dbReference>
<keyword evidence="2" id="KW-0479">Metal-binding</keyword>
<dbReference type="Pfam" id="PF01568">
    <property type="entry name" value="Molydop_binding"/>
    <property type="match status" value="1"/>
</dbReference>
<proteinExistence type="predicted"/>
<dbReference type="InterPro" id="IPR006657">
    <property type="entry name" value="MoPterin_dinucl-bd_dom"/>
</dbReference>
<dbReference type="RefSeq" id="WP_216798822.1">
    <property type="nucleotide sequence ID" value="NZ_CP076723.1"/>
</dbReference>
<keyword evidence="8" id="KW-1185">Reference proteome</keyword>
<organism evidence="7 8">
    <name type="scientific">Geomonas oryzisoli</name>
    <dbReference type="NCBI Taxonomy" id="2847992"/>
    <lineage>
        <taxon>Bacteria</taxon>
        <taxon>Pseudomonadati</taxon>
        <taxon>Thermodesulfobacteriota</taxon>
        <taxon>Desulfuromonadia</taxon>
        <taxon>Geobacterales</taxon>
        <taxon>Geobacteraceae</taxon>
        <taxon>Geomonas</taxon>
    </lineage>
</organism>
<dbReference type="NCBIfam" id="NF002806">
    <property type="entry name" value="PRK02948.1"/>
    <property type="match status" value="1"/>
</dbReference>
<gene>
    <name evidence="7" type="ORF">KP004_12250</name>
</gene>
<dbReference type="SMART" id="SM00926">
    <property type="entry name" value="Molybdop_Fe4S4"/>
    <property type="match status" value="1"/>
</dbReference>
<keyword evidence="5" id="KW-0411">Iron-sulfur</keyword>
<evidence type="ECO:0000256" key="1">
    <source>
        <dbReference type="ARBA" id="ARBA00001933"/>
    </source>
</evidence>
<protein>
    <submittedName>
        <fullName evidence="7">IscS subfamily cysteine desulfurase</fullName>
    </submittedName>
</protein>
<dbReference type="InterPro" id="IPR006963">
    <property type="entry name" value="Mopterin_OxRdtase_4Fe-4S_dom"/>
</dbReference>
<dbReference type="EMBL" id="CP076723">
    <property type="protein sequence ID" value="QWV91996.1"/>
    <property type="molecule type" value="Genomic_DNA"/>
</dbReference>
<dbReference type="Pfam" id="PF00266">
    <property type="entry name" value="Aminotran_5"/>
    <property type="match status" value="1"/>
</dbReference>
<evidence type="ECO:0000256" key="2">
    <source>
        <dbReference type="ARBA" id="ARBA00022723"/>
    </source>
</evidence>
<dbReference type="Pfam" id="PF00384">
    <property type="entry name" value="Molybdopterin"/>
    <property type="match status" value="1"/>
</dbReference>
<comment type="cofactor">
    <cofactor evidence="1">
        <name>pyridoxal 5'-phosphate</name>
        <dbReference type="ChEBI" id="CHEBI:597326"/>
    </cofactor>
</comment>
<evidence type="ECO:0000256" key="4">
    <source>
        <dbReference type="ARBA" id="ARBA00023004"/>
    </source>
</evidence>
<dbReference type="Proteomes" id="UP000683557">
    <property type="component" value="Chromosome"/>
</dbReference>
<accession>A0ABX8J4M5</accession>
<sequence>MTGEGVEQRDGLCGICPAGCFVTATLRDGRLVGVEPRAGTPLGMLCRIGRHSPQIVHDPDRLLYPLRRRGPKGGYDFERITWDEAFDIIVTRLEDLKKDRGPETAAIYTGRGSFDMALCDLFQPADAAVSSASSVLFPFGSPNTLGVGALCYVSFAMIAPHVTMGEMLTTMETDLEQAELIVLWGANPATDSPPLAHRQILQARERGARVVAIDPRRGETAREAEALWIPIRPGTDGALALSLIDVLVEEELYDERFAREWTVGFEELCALAQHYRPESAQAVTGIPAGTIRELARQLAAARGAVPVMYSGLEYSDSGVQAIRAVFILFALAGQLDVPGGLLFRMKENIFPQNRSGLIANPDMKRALGRDRFPVYSSYRGESHASVLPEAVLEGKPYPIRALIVLGGSLITAWPDPELWRRTLGTLDFLVTINRYHTADSAYADIVLPATTYYENVSYMRYGPLFKVRERLVVPQGEARNDFFIQAELARRLGYGGLYPQSEEELLRFALEGTGFTLEEVMAAGGEARVPTVMMQYRKWEKGLLRPDGRPGFNTPSGKFEIASSILAEHGYPSLPVYTEPGEGPLADPVLARDYPLVFNSGARNLHDFRTQHHGVADLSDPLPEPPVTLNAEDAAEHGVADGERVWVETPRGRALFRAQVTEDIARGCIDAAMGGGGPLGPKAWRECNVNQLTDPNRFDPVSGFPVYKTLLCRIVKEEAQEGRAASTAVPSPCSYTAQTVRRLESSPQRLVYLDHNATTPVHAEVREAMLPFLAEEFGNPSSIHGAGNRARSALDAARRTLALALNCTARRIVFTGGGSEADNLAIRGAALAGDGSRRHLITSSVEHPAVLNTCRALEGGGYRLTVLPVDAEGVLRPETLERALEPDTLLVSVMLANNETGALQPVAELADLAHRHGALFHCDAVQALGKLELDVEKLGVDLLTISSHKVHGPKGVGALYLGRDVRLAPIITGGGQERGLRAGTENVPGIVGFAKAVELALQKLHAGEPARLAELRDRLERGILGLLPGARRNGPALQRLPNTLNMHLPGIRGESLVLHLDRQGIALSSGSACKSGNPDPSHALLAMGLTPQQAHCSVRFSLGWSNTEEEMDYVLACLGDLLRETAESVRFVPCR</sequence>
<evidence type="ECO:0000313" key="8">
    <source>
        <dbReference type="Proteomes" id="UP000683557"/>
    </source>
</evidence>
<evidence type="ECO:0000313" key="7">
    <source>
        <dbReference type="EMBL" id="QWV91996.1"/>
    </source>
</evidence>